<evidence type="ECO:0000313" key="3">
    <source>
        <dbReference type="Proteomes" id="UP001160499"/>
    </source>
</evidence>
<accession>A0ABT6LAU5</accession>
<dbReference type="EMBL" id="JARXVH010000001">
    <property type="protein sequence ID" value="MDH6213442.1"/>
    <property type="molecule type" value="Genomic_DNA"/>
</dbReference>
<evidence type="ECO:0000313" key="2">
    <source>
        <dbReference type="EMBL" id="MDH6213442.1"/>
    </source>
</evidence>
<feature type="region of interest" description="Disordered" evidence="1">
    <location>
        <begin position="103"/>
        <end position="131"/>
    </location>
</feature>
<protein>
    <submittedName>
        <fullName evidence="2">Uncharacterized protein</fullName>
    </submittedName>
</protein>
<gene>
    <name evidence="2" type="ORF">M2283_000721</name>
</gene>
<sequence>MTDRVDSVPDTGPINFKLWLPQWDSRHGRLRCRFQATTVGLTQLNEGTSECMTQFLADLGQTEANNITWSSERYRTTFLSDFPDANGWEDQLALAWDVQIETDSDDDPEDAGTHDPGPHGSHAYDSTFENEDEAGERLRDRVLIIAGTAYGPKVDLASLVSTEGVLSADIGIFEGMVALDLGVLDFPDDVALIDGVLARCREHGLRTNWKEPDY</sequence>
<keyword evidence="3" id="KW-1185">Reference proteome</keyword>
<dbReference type="Proteomes" id="UP001160499">
    <property type="component" value="Unassembled WGS sequence"/>
</dbReference>
<proteinExistence type="predicted"/>
<name>A0ABT6LAU5_9ACTN</name>
<reference evidence="2 3" key="1">
    <citation type="submission" date="2023-04" db="EMBL/GenBank/DDBJ databases">
        <title>Forest soil microbial communities from Buena Vista Peninsula, Colon Province, Panama.</title>
        <authorList>
            <person name="Bouskill N."/>
        </authorList>
    </citation>
    <scope>NUCLEOTIDE SEQUENCE [LARGE SCALE GENOMIC DNA]</scope>
    <source>
        <strain evidence="2 3">GGS1</strain>
    </source>
</reference>
<dbReference type="RefSeq" id="WP_280874456.1">
    <property type="nucleotide sequence ID" value="NZ_JARXVH010000001.1"/>
</dbReference>
<comment type="caution">
    <text evidence="2">The sequence shown here is derived from an EMBL/GenBank/DDBJ whole genome shotgun (WGS) entry which is preliminary data.</text>
</comment>
<organism evidence="2 3">
    <name type="scientific">Streptomyces pseudovenezuelae</name>
    <dbReference type="NCBI Taxonomy" id="67350"/>
    <lineage>
        <taxon>Bacteria</taxon>
        <taxon>Bacillati</taxon>
        <taxon>Actinomycetota</taxon>
        <taxon>Actinomycetes</taxon>
        <taxon>Kitasatosporales</taxon>
        <taxon>Streptomycetaceae</taxon>
        <taxon>Streptomyces</taxon>
        <taxon>Streptomyces aurantiacus group</taxon>
    </lineage>
</organism>
<evidence type="ECO:0000256" key="1">
    <source>
        <dbReference type="SAM" id="MobiDB-lite"/>
    </source>
</evidence>